<dbReference type="GO" id="GO:0071028">
    <property type="term" value="P:nuclear mRNA surveillance"/>
    <property type="evidence" value="ECO:0007669"/>
    <property type="project" value="TreeGrafter"/>
</dbReference>
<dbReference type="SUPFAM" id="SSF55666">
    <property type="entry name" value="Ribonuclease PH domain 2-like"/>
    <property type="match status" value="1"/>
</dbReference>
<evidence type="ECO:0000313" key="5">
    <source>
        <dbReference type="Proteomes" id="UP000000759"/>
    </source>
</evidence>
<dbReference type="InterPro" id="IPR020568">
    <property type="entry name" value="Ribosomal_Su5_D2-typ_SF"/>
</dbReference>
<dbReference type="GeneID" id="7201091"/>
<dbReference type="InParanoid" id="B7FYW1"/>
<evidence type="ECO:0000256" key="1">
    <source>
        <dbReference type="ARBA" id="ARBA00006678"/>
    </source>
</evidence>
<dbReference type="KEGG" id="pti:PHATRDRAFT_12322"/>
<dbReference type="Proteomes" id="UP000000759">
    <property type="component" value="Chromosome 8"/>
</dbReference>
<dbReference type="InterPro" id="IPR027408">
    <property type="entry name" value="PNPase/RNase_PH_dom_sf"/>
</dbReference>
<dbReference type="AlphaFoldDB" id="B7FYW1"/>
<dbReference type="GO" id="GO:0000176">
    <property type="term" value="C:nuclear exosome (RNase complex)"/>
    <property type="evidence" value="ECO:0007669"/>
    <property type="project" value="TreeGrafter"/>
</dbReference>
<dbReference type="Gene3D" id="3.30.230.70">
    <property type="entry name" value="GHMP Kinase, N-terminal domain"/>
    <property type="match status" value="1"/>
</dbReference>
<gene>
    <name evidence="4" type="ORF">PHATRDRAFT_12322</name>
</gene>
<dbReference type="InterPro" id="IPR015847">
    <property type="entry name" value="ExoRNase_PH_dom2"/>
</dbReference>
<reference evidence="5" key="2">
    <citation type="submission" date="2008-08" db="EMBL/GenBank/DDBJ databases">
        <authorList>
            <consortium name="Diatom Consortium"/>
            <person name="Grigoriev I."/>
            <person name="Grimwood J."/>
            <person name="Kuo A."/>
            <person name="Otillar R.P."/>
            <person name="Salamov A."/>
            <person name="Detter J.C."/>
            <person name="Lindquist E."/>
            <person name="Shapiro H."/>
            <person name="Lucas S."/>
            <person name="Glavina del Rio T."/>
            <person name="Pitluck S."/>
            <person name="Rokhsar D."/>
            <person name="Bowler C."/>
        </authorList>
    </citation>
    <scope>GENOME REANNOTATION</scope>
    <source>
        <strain evidence="5">CCAP 1055/1</strain>
    </source>
</reference>
<feature type="non-terminal residue" evidence="4">
    <location>
        <position position="1"/>
    </location>
</feature>
<dbReference type="RefSeq" id="XP_002180237.1">
    <property type="nucleotide sequence ID" value="XM_002180201.1"/>
</dbReference>
<protein>
    <submittedName>
        <fullName evidence="4">Uncharacterized protein</fullName>
    </submittedName>
</protein>
<name>B7FYW1_PHATC</name>
<dbReference type="SUPFAM" id="SSF54211">
    <property type="entry name" value="Ribosomal protein S5 domain 2-like"/>
    <property type="match status" value="1"/>
</dbReference>
<evidence type="ECO:0000259" key="2">
    <source>
        <dbReference type="Pfam" id="PF01138"/>
    </source>
</evidence>
<dbReference type="OrthoDB" id="2504340at2759"/>
<feature type="domain" description="Exoribonuclease phosphorolytic" evidence="2">
    <location>
        <begin position="1"/>
        <end position="119"/>
    </location>
</feature>
<dbReference type="GO" id="GO:0071051">
    <property type="term" value="P:poly(A)-dependent snoRNA 3'-end processing"/>
    <property type="evidence" value="ECO:0007669"/>
    <property type="project" value="TreeGrafter"/>
</dbReference>
<comment type="similarity">
    <text evidence="1">Belongs to the RNase PH family.</text>
</comment>
<evidence type="ECO:0000259" key="3">
    <source>
        <dbReference type="Pfam" id="PF03725"/>
    </source>
</evidence>
<reference evidence="4 5" key="1">
    <citation type="journal article" date="2008" name="Nature">
        <title>The Phaeodactylum genome reveals the evolutionary history of diatom genomes.</title>
        <authorList>
            <person name="Bowler C."/>
            <person name="Allen A.E."/>
            <person name="Badger J.H."/>
            <person name="Grimwood J."/>
            <person name="Jabbari K."/>
            <person name="Kuo A."/>
            <person name="Maheswari U."/>
            <person name="Martens C."/>
            <person name="Maumus F."/>
            <person name="Otillar R.P."/>
            <person name="Rayko E."/>
            <person name="Salamov A."/>
            <person name="Vandepoele K."/>
            <person name="Beszteri B."/>
            <person name="Gruber A."/>
            <person name="Heijde M."/>
            <person name="Katinka M."/>
            <person name="Mock T."/>
            <person name="Valentin K."/>
            <person name="Verret F."/>
            <person name="Berges J.A."/>
            <person name="Brownlee C."/>
            <person name="Cadoret J.P."/>
            <person name="Chiovitti A."/>
            <person name="Choi C.J."/>
            <person name="Coesel S."/>
            <person name="De Martino A."/>
            <person name="Detter J.C."/>
            <person name="Durkin C."/>
            <person name="Falciatore A."/>
            <person name="Fournet J."/>
            <person name="Haruta M."/>
            <person name="Huysman M.J."/>
            <person name="Jenkins B.D."/>
            <person name="Jiroutova K."/>
            <person name="Jorgensen R.E."/>
            <person name="Joubert Y."/>
            <person name="Kaplan A."/>
            <person name="Kroger N."/>
            <person name="Kroth P.G."/>
            <person name="La Roche J."/>
            <person name="Lindquist E."/>
            <person name="Lommer M."/>
            <person name="Martin-Jezequel V."/>
            <person name="Lopez P.J."/>
            <person name="Lucas S."/>
            <person name="Mangogna M."/>
            <person name="McGinnis K."/>
            <person name="Medlin L.K."/>
            <person name="Montsant A."/>
            <person name="Oudot-Le Secq M.P."/>
            <person name="Napoli C."/>
            <person name="Obornik M."/>
            <person name="Parker M.S."/>
            <person name="Petit J.L."/>
            <person name="Porcel B.M."/>
            <person name="Poulsen N."/>
            <person name="Robison M."/>
            <person name="Rychlewski L."/>
            <person name="Rynearson T.A."/>
            <person name="Schmutz J."/>
            <person name="Shapiro H."/>
            <person name="Siaut M."/>
            <person name="Stanley M."/>
            <person name="Sussman M.R."/>
            <person name="Taylor A.R."/>
            <person name="Vardi A."/>
            <person name="von Dassow P."/>
            <person name="Vyverman W."/>
            <person name="Willis A."/>
            <person name="Wyrwicz L.S."/>
            <person name="Rokhsar D.S."/>
            <person name="Weissenbach J."/>
            <person name="Armbrust E.V."/>
            <person name="Green B.R."/>
            <person name="Van de Peer Y."/>
            <person name="Grigoriev I.V."/>
        </authorList>
    </citation>
    <scope>NUCLEOTIDE SEQUENCE [LARGE SCALE GENOMIC DNA]</scope>
    <source>
        <strain evidence="4 5">CCAP 1055/1</strain>
    </source>
</reference>
<dbReference type="GO" id="GO:0003723">
    <property type="term" value="F:RNA binding"/>
    <property type="evidence" value="ECO:0007669"/>
    <property type="project" value="TreeGrafter"/>
</dbReference>
<dbReference type="GO" id="GO:0000177">
    <property type="term" value="C:cytoplasmic exosome (RNase complex)"/>
    <property type="evidence" value="ECO:0007669"/>
    <property type="project" value="TreeGrafter"/>
</dbReference>
<dbReference type="InterPro" id="IPR036345">
    <property type="entry name" value="ExoRNase_PH_dom2_sf"/>
</dbReference>
<keyword evidence="5" id="KW-1185">Reference proteome</keyword>
<dbReference type="eggNOG" id="KOG1068">
    <property type="taxonomic scope" value="Eukaryota"/>
</dbReference>
<accession>B7FYW1</accession>
<dbReference type="STRING" id="556484.B7FYW1"/>
<dbReference type="EMBL" id="CM000611">
    <property type="protein sequence ID" value="EEC48428.1"/>
    <property type="molecule type" value="Genomic_DNA"/>
</dbReference>
<feature type="domain" description="Exoribonuclease phosphorolytic" evidence="3">
    <location>
        <begin position="123"/>
        <end position="184"/>
    </location>
</feature>
<dbReference type="PANTHER" id="PTHR11953">
    <property type="entry name" value="EXOSOME COMPLEX COMPONENT"/>
    <property type="match status" value="1"/>
</dbReference>
<dbReference type="Pfam" id="PF03725">
    <property type="entry name" value="RNase_PH_C"/>
    <property type="match status" value="1"/>
</dbReference>
<organism evidence="4 5">
    <name type="scientific">Phaeodactylum tricornutum (strain CCAP 1055/1)</name>
    <dbReference type="NCBI Taxonomy" id="556484"/>
    <lineage>
        <taxon>Eukaryota</taxon>
        <taxon>Sar</taxon>
        <taxon>Stramenopiles</taxon>
        <taxon>Ochrophyta</taxon>
        <taxon>Bacillariophyta</taxon>
        <taxon>Bacillariophyceae</taxon>
        <taxon>Bacillariophycidae</taxon>
        <taxon>Naviculales</taxon>
        <taxon>Phaeodactylaceae</taxon>
        <taxon>Phaeodactylum</taxon>
    </lineage>
</organism>
<dbReference type="InterPro" id="IPR050080">
    <property type="entry name" value="RNase_PH"/>
</dbReference>
<dbReference type="PANTHER" id="PTHR11953:SF0">
    <property type="entry name" value="EXOSOME COMPLEX COMPONENT RRP41"/>
    <property type="match status" value="1"/>
</dbReference>
<dbReference type="Pfam" id="PF01138">
    <property type="entry name" value="RNase_PH"/>
    <property type="match status" value="1"/>
</dbReference>
<dbReference type="PaxDb" id="2850-Phatr12322"/>
<dbReference type="InterPro" id="IPR001247">
    <property type="entry name" value="ExoRNase_PH_dom1"/>
</dbReference>
<evidence type="ECO:0000313" key="4">
    <source>
        <dbReference type="EMBL" id="EEC48428.1"/>
    </source>
</evidence>
<dbReference type="GO" id="GO:0005730">
    <property type="term" value="C:nucleolus"/>
    <property type="evidence" value="ECO:0007669"/>
    <property type="project" value="TreeGrafter"/>
</dbReference>
<sequence length="212" mass="22829">VLEAAQGSALVELGHTKVIGQVLGPVTASSSHLPPSLQLNMEEGVMHFELLSTGKINSWTIARETDLASNLSDALSASVPLRQYPKCALLVKITVLQDDGSILPACITAATLALADASVEMYDVVAASTVAVCDGLLVADPTLREVSAADAVMTLAILPNWKESTLWQQSGRLNPQRANEAMELCRNGCRTMHRFLREHLIQENEKDMAHES</sequence>
<dbReference type="GO" id="GO:0016075">
    <property type="term" value="P:rRNA catabolic process"/>
    <property type="evidence" value="ECO:0007669"/>
    <property type="project" value="TreeGrafter"/>
</dbReference>
<proteinExistence type="inferred from homology"/>
<dbReference type="GO" id="GO:0034475">
    <property type="term" value="P:U4 snRNA 3'-end processing"/>
    <property type="evidence" value="ECO:0007669"/>
    <property type="project" value="TreeGrafter"/>
</dbReference>